<dbReference type="Pfam" id="PF13482">
    <property type="entry name" value="RNase_H_2"/>
    <property type="match status" value="1"/>
</dbReference>
<dbReference type="SUPFAM" id="SSF53098">
    <property type="entry name" value="Ribonuclease H-like"/>
    <property type="match status" value="1"/>
</dbReference>
<dbReference type="Gene3D" id="3.30.420.10">
    <property type="entry name" value="Ribonuclease H-like superfamily/Ribonuclease H"/>
    <property type="match status" value="1"/>
</dbReference>
<sequence>MLQRTFMHIQGIGEKTEKRIWSKGIATWQDFLDWPGPVFSPGRDRLIRAALEESLLHLDDPAYFKKLLPSNQSWRMYRRFKGKTAFLDIETSGLDQDMHEITVIGVYDGQKVFSYVNGFNLPDFEIDIAEYDMVITFNGAMFDLPFIRRSFPSITLPEGHIDLMHALRKLGYRGGLKKIEKDLGISRGEDIDGLGGYEAVLLWRAWQNGDKAALDRLIAYNTADIVNLKPLMELAYDRLSSQALAPDAL</sequence>
<name>A0A1M6CBH5_9BACT</name>
<dbReference type="GO" id="GO:0003676">
    <property type="term" value="F:nucleic acid binding"/>
    <property type="evidence" value="ECO:0007669"/>
    <property type="project" value="InterPro"/>
</dbReference>
<dbReference type="PANTHER" id="PTHR38462">
    <property type="entry name" value="EXONUCLEASE-LIKE PROTEIN"/>
    <property type="match status" value="1"/>
</dbReference>
<dbReference type="InterPro" id="IPR036397">
    <property type="entry name" value="RNaseH_sf"/>
</dbReference>
<keyword evidence="3" id="KW-1185">Reference proteome</keyword>
<dbReference type="Proteomes" id="UP000183994">
    <property type="component" value="Unassembled WGS sequence"/>
</dbReference>
<dbReference type="InterPro" id="IPR038720">
    <property type="entry name" value="YprB_RNase_H-like_dom"/>
</dbReference>
<evidence type="ECO:0000313" key="2">
    <source>
        <dbReference type="EMBL" id="SHI58233.1"/>
    </source>
</evidence>
<organism evidence="2 3">
    <name type="scientific">Desulfatibacillum alkenivorans DSM 16219</name>
    <dbReference type="NCBI Taxonomy" id="1121393"/>
    <lineage>
        <taxon>Bacteria</taxon>
        <taxon>Pseudomonadati</taxon>
        <taxon>Thermodesulfobacteriota</taxon>
        <taxon>Desulfobacteria</taxon>
        <taxon>Desulfobacterales</taxon>
        <taxon>Desulfatibacillaceae</taxon>
        <taxon>Desulfatibacillum</taxon>
    </lineage>
</organism>
<dbReference type="EMBL" id="FQZU01000001">
    <property type="protein sequence ID" value="SHI58233.1"/>
    <property type="molecule type" value="Genomic_DNA"/>
</dbReference>
<dbReference type="OrthoDB" id="9790530at2"/>
<accession>A0A1M6CBH5</accession>
<proteinExistence type="predicted"/>
<reference evidence="3" key="1">
    <citation type="submission" date="2016-11" db="EMBL/GenBank/DDBJ databases">
        <authorList>
            <person name="Varghese N."/>
            <person name="Submissions S."/>
        </authorList>
    </citation>
    <scope>NUCLEOTIDE SEQUENCE [LARGE SCALE GENOMIC DNA]</scope>
    <source>
        <strain evidence="3">DSM 16219</strain>
    </source>
</reference>
<feature type="domain" description="YprB ribonuclease H-like" evidence="1">
    <location>
        <begin position="85"/>
        <end position="235"/>
    </location>
</feature>
<dbReference type="AlphaFoldDB" id="A0A1M6CBH5"/>
<dbReference type="PANTHER" id="PTHR38462:SF1">
    <property type="entry name" value="YPRB RIBONUCLEASE H-LIKE DOMAIN-CONTAINING PROTEIN"/>
    <property type="match status" value="1"/>
</dbReference>
<dbReference type="STRING" id="1121393.SAMN02745216_00198"/>
<protein>
    <recommendedName>
        <fullName evidence="1">YprB ribonuclease H-like domain-containing protein</fullName>
    </recommendedName>
</protein>
<dbReference type="RefSeq" id="WP_073471990.1">
    <property type="nucleotide sequence ID" value="NZ_FQZU01000001.1"/>
</dbReference>
<evidence type="ECO:0000259" key="1">
    <source>
        <dbReference type="Pfam" id="PF13482"/>
    </source>
</evidence>
<gene>
    <name evidence="2" type="ORF">SAMN02745216_00198</name>
</gene>
<dbReference type="InterPro" id="IPR012337">
    <property type="entry name" value="RNaseH-like_sf"/>
</dbReference>
<evidence type="ECO:0000313" key="3">
    <source>
        <dbReference type="Proteomes" id="UP000183994"/>
    </source>
</evidence>